<proteinExistence type="predicted"/>
<keyword evidence="2" id="KW-1185">Reference proteome</keyword>
<dbReference type="Proteomes" id="UP000315295">
    <property type="component" value="Unassembled WGS sequence"/>
</dbReference>
<sequence length="97" mass="10790">MKNFLSESEFQSNFCPHNLHYFSLSSTFQETAHGAHHTMAPVPVFQKPHPLPTPPYINTPPLSISAPSNHPLSKSHTLLTDLGLIPLSFLNFPLRSS</sequence>
<organism evidence="1 2">
    <name type="scientific">Malus baccata</name>
    <name type="common">Siberian crab apple</name>
    <name type="synonym">Pyrus baccata</name>
    <dbReference type="NCBI Taxonomy" id="106549"/>
    <lineage>
        <taxon>Eukaryota</taxon>
        <taxon>Viridiplantae</taxon>
        <taxon>Streptophyta</taxon>
        <taxon>Embryophyta</taxon>
        <taxon>Tracheophyta</taxon>
        <taxon>Spermatophyta</taxon>
        <taxon>Magnoliopsida</taxon>
        <taxon>eudicotyledons</taxon>
        <taxon>Gunneridae</taxon>
        <taxon>Pentapetalae</taxon>
        <taxon>rosids</taxon>
        <taxon>fabids</taxon>
        <taxon>Rosales</taxon>
        <taxon>Rosaceae</taxon>
        <taxon>Amygdaloideae</taxon>
        <taxon>Maleae</taxon>
        <taxon>Malus</taxon>
    </lineage>
</organism>
<dbReference type="EMBL" id="VIEB01000232">
    <property type="protein sequence ID" value="TQD99652.1"/>
    <property type="molecule type" value="Genomic_DNA"/>
</dbReference>
<name>A0A540MN57_MALBA</name>
<gene>
    <name evidence="1" type="ORF">C1H46_014788</name>
</gene>
<reference evidence="1 2" key="1">
    <citation type="journal article" date="2019" name="G3 (Bethesda)">
        <title>Sequencing of a Wild Apple (Malus baccata) Genome Unravels the Differences Between Cultivated and Wild Apple Species Regarding Disease Resistance and Cold Tolerance.</title>
        <authorList>
            <person name="Chen X."/>
        </authorList>
    </citation>
    <scope>NUCLEOTIDE SEQUENCE [LARGE SCALE GENOMIC DNA]</scope>
    <source>
        <strain evidence="2">cv. Shandingzi</strain>
        <tissue evidence="1">Leaves</tissue>
    </source>
</reference>
<evidence type="ECO:0000313" key="2">
    <source>
        <dbReference type="Proteomes" id="UP000315295"/>
    </source>
</evidence>
<comment type="caution">
    <text evidence="1">The sequence shown here is derived from an EMBL/GenBank/DDBJ whole genome shotgun (WGS) entry which is preliminary data.</text>
</comment>
<evidence type="ECO:0000313" key="1">
    <source>
        <dbReference type="EMBL" id="TQD99652.1"/>
    </source>
</evidence>
<accession>A0A540MN57</accession>
<protein>
    <submittedName>
        <fullName evidence="1">Uncharacterized protein</fullName>
    </submittedName>
</protein>
<dbReference type="AlphaFoldDB" id="A0A540MN57"/>